<dbReference type="RefSeq" id="YP_009287512.1">
    <property type="nucleotide sequence ID" value="NC_031074.1"/>
</dbReference>
<dbReference type="KEGG" id="vg:29080307"/>
<protein>
    <submittedName>
        <fullName evidence="1">Uncharacterized protein</fullName>
    </submittedName>
</protein>
<reference evidence="2" key="1">
    <citation type="submission" date="2016-07" db="EMBL/GenBank/DDBJ databases">
        <authorList>
            <person name="Florea S."/>
            <person name="Webb J.S."/>
            <person name="Jaromczyk J."/>
            <person name="Schardl C.L."/>
        </authorList>
    </citation>
    <scope>NUCLEOTIDE SEQUENCE [LARGE SCALE GENOMIC DNA]</scope>
</reference>
<proteinExistence type="predicted"/>
<dbReference type="Proteomes" id="UP000202170">
    <property type="component" value="Segment"/>
</dbReference>
<keyword evidence="2" id="KW-1185">Reference proteome</keyword>
<name>A0A1B3AYA9_9CAUD</name>
<evidence type="ECO:0000313" key="1">
    <source>
        <dbReference type="EMBL" id="AOE43733.1"/>
    </source>
</evidence>
<gene>
    <name evidence="1" type="primary">43</name>
    <name evidence="1" type="ORF">SEA_BANTAM_43</name>
</gene>
<dbReference type="GeneID" id="29080307"/>
<accession>A0A1B3AYA9</accession>
<dbReference type="EMBL" id="KX557272">
    <property type="protein sequence ID" value="AOE43733.1"/>
    <property type="molecule type" value="Genomic_DNA"/>
</dbReference>
<organism evidence="1 2">
    <name type="scientific">Gordonia phage Bantam</name>
    <dbReference type="NCBI Taxonomy" id="1887641"/>
    <lineage>
        <taxon>Viruses</taxon>
        <taxon>Duplodnaviria</taxon>
        <taxon>Heunggongvirae</taxon>
        <taxon>Uroviricota</taxon>
        <taxon>Caudoviricetes</taxon>
        <taxon>Bantamvirus</taxon>
        <taxon>Bantamvirus bantam</taxon>
    </lineage>
</organism>
<evidence type="ECO:0000313" key="2">
    <source>
        <dbReference type="Proteomes" id="UP000202170"/>
    </source>
</evidence>
<sequence>MLVMVGLGRSYSPLTVGPAIRFLVGLVRSIRLLPLVISVGAGGLVGLSG</sequence>